<proteinExistence type="predicted"/>
<accession>A0AAJ5BG81</accession>
<comment type="caution">
    <text evidence="1">The sequence shown here is derived from an EMBL/GenBank/DDBJ whole genome shotgun (WGS) entry which is preliminary data.</text>
</comment>
<gene>
    <name evidence="1" type="ORF">SAMN02745723_10247</name>
</gene>
<reference evidence="1 2" key="1">
    <citation type="submission" date="2016-10" db="EMBL/GenBank/DDBJ databases">
        <authorList>
            <person name="Varghese N."/>
            <person name="Submissions S."/>
        </authorList>
    </citation>
    <scope>NUCLEOTIDE SEQUENCE [LARGE SCALE GENOMIC DNA]</scope>
    <source>
        <strain evidence="1 2">DSM 5563</strain>
    </source>
</reference>
<sequence length="181" mass="21051">MDKTQREIIMQTLMEPFPTLAEAICIRVGCHNIYNWLLRLEQLYELSPHTICPELLKKQHRVVLAQEGLTLTLSHPHVIYVPRGDKERWCLESAEFEFVQTNSWKTEAPFSLDIQSESLTSIQTKLSDDFTDITDDLRQSYYLDDGRVVEVTWNDKLGKGIQRILVVRLGVDIEFELPESE</sequence>
<name>A0AAJ5BG81_9GAMM</name>
<evidence type="ECO:0000313" key="1">
    <source>
        <dbReference type="EMBL" id="SFC31574.1"/>
    </source>
</evidence>
<evidence type="ECO:0000313" key="2">
    <source>
        <dbReference type="Proteomes" id="UP000226420"/>
    </source>
</evidence>
<dbReference type="RefSeq" id="WP_074820693.1">
    <property type="nucleotide sequence ID" value="NZ_FOLW01000002.1"/>
</dbReference>
<protein>
    <submittedName>
        <fullName evidence="1">Uncharacterized protein</fullName>
    </submittedName>
</protein>
<dbReference type="AlphaFoldDB" id="A0AAJ5BG81"/>
<dbReference type="Proteomes" id="UP000226420">
    <property type="component" value="Unassembled WGS sequence"/>
</dbReference>
<organism evidence="1 2">
    <name type="scientific">Pragia fontium DSM 5563 = ATCC 49100</name>
    <dbReference type="NCBI Taxonomy" id="1122977"/>
    <lineage>
        <taxon>Bacteria</taxon>
        <taxon>Pseudomonadati</taxon>
        <taxon>Pseudomonadota</taxon>
        <taxon>Gammaproteobacteria</taxon>
        <taxon>Enterobacterales</taxon>
        <taxon>Budviciaceae</taxon>
        <taxon>Pragia</taxon>
    </lineage>
</organism>
<dbReference type="EMBL" id="FOLW01000002">
    <property type="protein sequence ID" value="SFC31574.1"/>
    <property type="molecule type" value="Genomic_DNA"/>
</dbReference>